<name>A0A246GAA7_9FLAO</name>
<dbReference type="AlphaFoldDB" id="A0A246GAA7"/>
<evidence type="ECO:0000313" key="2">
    <source>
        <dbReference type="Proteomes" id="UP000198034"/>
    </source>
</evidence>
<dbReference type="EMBL" id="MTCY01000022">
    <property type="protein sequence ID" value="OWP76853.1"/>
    <property type="molecule type" value="Genomic_DNA"/>
</dbReference>
<evidence type="ECO:0000313" key="1">
    <source>
        <dbReference type="EMBL" id="OWP76853.1"/>
    </source>
</evidence>
<reference evidence="1 2" key="1">
    <citation type="journal article" date="2017" name="Infect. Genet. Evol.">
        <title>Comparative genome analysis of fish pathogen Flavobacterium columnare reveals extensive sequence diversity within the species.</title>
        <authorList>
            <person name="Kayansamruaj P."/>
            <person name="Dong H.T."/>
            <person name="Hirono I."/>
            <person name="Kondo H."/>
            <person name="Senapin S."/>
            <person name="Rodkhum C."/>
        </authorList>
    </citation>
    <scope>NUCLEOTIDE SEQUENCE [LARGE SCALE GENOMIC DNA]</scope>
    <source>
        <strain evidence="1 2">1214</strain>
    </source>
</reference>
<accession>A0A246GAA7</accession>
<organism evidence="1 2">
    <name type="scientific">Flavobacterium columnare</name>
    <dbReference type="NCBI Taxonomy" id="996"/>
    <lineage>
        <taxon>Bacteria</taxon>
        <taxon>Pseudomonadati</taxon>
        <taxon>Bacteroidota</taxon>
        <taxon>Flavobacteriia</taxon>
        <taxon>Flavobacteriales</taxon>
        <taxon>Flavobacteriaceae</taxon>
        <taxon>Flavobacterium</taxon>
    </lineage>
</organism>
<gene>
    <name evidence="1" type="ORF">BWK62_08680</name>
</gene>
<comment type="caution">
    <text evidence="1">The sequence shown here is derived from an EMBL/GenBank/DDBJ whole genome shotgun (WGS) entry which is preliminary data.</text>
</comment>
<sequence>MNTFYKKTIEIFEKLENKQKFLDKSISPVQYIDLYAGQEQFEENFELFSQPAVLIDWDIDYQTQPPTARVTFYCCYEQLRDTSNISLNRDLGLKFLDYVAIIDEIAGTIESEETGKLEIISEGFHKMDSIVDIYLLTYECSFKGRKNPLDKYQAGDYDTLDLKGKLTIEFED</sequence>
<proteinExistence type="predicted"/>
<protein>
    <submittedName>
        <fullName evidence="1">Uncharacterized protein</fullName>
    </submittedName>
</protein>
<dbReference type="Proteomes" id="UP000198034">
    <property type="component" value="Unassembled WGS sequence"/>
</dbReference>